<dbReference type="InterPro" id="IPR023214">
    <property type="entry name" value="HAD_sf"/>
</dbReference>
<sequence>MEKHLICSDLDGTLLRKDHTISRKNQQMIRDLIDAGHYFSVATGRLFNMARYFAETVSDKAGVIASNGSIAIAGDGKEIYKVQMKPEALLDVYRVCRDENVLVSFFSEDTVFSNRERKLASYDSDAKARVAAPKHVVVDREADFRRVAPLIVNGIVIEDHDFEHLRAVREQLETISGVACLSSNTNNIELLAEGYDKRVAVKQLAAYLDVKLENVIVFGDGENDIGMLDLAGTGVAMQNASELVKEHADFVTKSNERDGVYHFLKGYFYK</sequence>
<dbReference type="InterPro" id="IPR006379">
    <property type="entry name" value="HAD-SF_hydro_IIB"/>
</dbReference>
<organism evidence="1 2">
    <name type="scientific">Listeria floridensis FSL S10-1187</name>
    <dbReference type="NCBI Taxonomy" id="1265817"/>
    <lineage>
        <taxon>Bacteria</taxon>
        <taxon>Bacillati</taxon>
        <taxon>Bacillota</taxon>
        <taxon>Bacilli</taxon>
        <taxon>Bacillales</taxon>
        <taxon>Listeriaceae</taxon>
        <taxon>Listeria</taxon>
    </lineage>
</organism>
<dbReference type="Pfam" id="PF08282">
    <property type="entry name" value="Hydrolase_3"/>
    <property type="match status" value="1"/>
</dbReference>
<dbReference type="SFLD" id="SFLDS00003">
    <property type="entry name" value="Haloacid_Dehalogenase"/>
    <property type="match status" value="1"/>
</dbReference>
<dbReference type="NCBIfam" id="TIGR01484">
    <property type="entry name" value="HAD-SF-IIB"/>
    <property type="match status" value="1"/>
</dbReference>
<protein>
    <submittedName>
        <fullName evidence="1">Haloacid dehalogenase-like family hydrolase</fullName>
    </submittedName>
</protein>
<evidence type="ECO:0000313" key="2">
    <source>
        <dbReference type="Proteomes" id="UP000019249"/>
    </source>
</evidence>
<dbReference type="Proteomes" id="UP000019249">
    <property type="component" value="Unassembled WGS sequence"/>
</dbReference>
<evidence type="ECO:0000313" key="1">
    <source>
        <dbReference type="EMBL" id="EUJ31277.1"/>
    </source>
</evidence>
<dbReference type="InterPro" id="IPR036412">
    <property type="entry name" value="HAD-like_sf"/>
</dbReference>
<gene>
    <name evidence="1" type="ORF">MFLO_09522</name>
</gene>
<dbReference type="PRINTS" id="PR00119">
    <property type="entry name" value="CATATPASE"/>
</dbReference>
<dbReference type="CDD" id="cd07516">
    <property type="entry name" value="HAD_Pase"/>
    <property type="match status" value="1"/>
</dbReference>
<accession>A0ABN0REN0</accession>
<dbReference type="SUPFAM" id="SSF56784">
    <property type="entry name" value="HAD-like"/>
    <property type="match status" value="1"/>
</dbReference>
<dbReference type="PROSITE" id="PS01229">
    <property type="entry name" value="COF_2"/>
    <property type="match status" value="1"/>
</dbReference>
<dbReference type="Gene3D" id="3.30.1240.10">
    <property type="match status" value="1"/>
</dbReference>
<dbReference type="SFLD" id="SFLDG01144">
    <property type="entry name" value="C2.B.4:_PGP_Like"/>
    <property type="match status" value="1"/>
</dbReference>
<dbReference type="SFLD" id="SFLDG01140">
    <property type="entry name" value="C2.B:_Phosphomannomutase_and_P"/>
    <property type="match status" value="1"/>
</dbReference>
<dbReference type="RefSeq" id="WP_036097466.1">
    <property type="nucleotide sequence ID" value="NZ_AODF01000019.1"/>
</dbReference>
<dbReference type="EMBL" id="AODF01000019">
    <property type="protein sequence ID" value="EUJ31277.1"/>
    <property type="molecule type" value="Genomic_DNA"/>
</dbReference>
<comment type="caution">
    <text evidence="1">The sequence shown here is derived from an EMBL/GenBank/DDBJ whole genome shotgun (WGS) entry which is preliminary data.</text>
</comment>
<dbReference type="PANTHER" id="PTHR10000:SF23">
    <property type="entry name" value="5-AMINO-6-(5-PHOSPHO-D-RIBITYLAMINO)URACIL PHOSPHATASE YITU"/>
    <property type="match status" value="1"/>
</dbReference>
<name>A0ABN0REN0_9LIST</name>
<dbReference type="PANTHER" id="PTHR10000">
    <property type="entry name" value="PHOSPHOSERINE PHOSPHATASE"/>
    <property type="match status" value="1"/>
</dbReference>
<reference evidence="1 2" key="1">
    <citation type="journal article" date="2014" name="Int. J. Syst. Evol. Microbiol.">
        <title>Listeria floridensis sp. nov., Listeria aquatica sp. nov., Listeria cornellensis sp. nov., Listeria riparia sp. nov. and Listeria grandensis sp. nov., from agricultural and natural environments.</title>
        <authorList>
            <person name="den Bakker H.C."/>
            <person name="Warchocki S."/>
            <person name="Wright E.M."/>
            <person name="Allred A.F."/>
            <person name="Ahlstrom C."/>
            <person name="Manuel C.S."/>
            <person name="Stasiewicz M.J."/>
            <person name="Burrell A."/>
            <person name="Roof S."/>
            <person name="Strawn L."/>
            <person name="Fortes E.D."/>
            <person name="Nightingale K.K."/>
            <person name="Kephart D."/>
            <person name="Wiedmann M."/>
        </authorList>
    </citation>
    <scope>NUCLEOTIDE SEQUENCE [LARGE SCALE GENOMIC DNA]</scope>
    <source>
        <strain evidence="1 2">FSL S10-1187</strain>
    </source>
</reference>
<dbReference type="InterPro" id="IPR000150">
    <property type="entry name" value="Cof"/>
</dbReference>
<proteinExistence type="predicted"/>
<keyword evidence="2" id="KW-1185">Reference proteome</keyword>
<dbReference type="NCBIfam" id="TIGR00099">
    <property type="entry name" value="Cof-subfamily"/>
    <property type="match status" value="1"/>
</dbReference>
<dbReference type="Gene3D" id="3.40.50.1000">
    <property type="entry name" value="HAD superfamily/HAD-like"/>
    <property type="match status" value="1"/>
</dbReference>